<keyword evidence="2" id="KW-1185">Reference proteome</keyword>
<dbReference type="Proteomes" id="UP000789860">
    <property type="component" value="Unassembled WGS sequence"/>
</dbReference>
<protein>
    <submittedName>
        <fullName evidence="1">931_t:CDS:1</fullName>
    </submittedName>
</protein>
<reference evidence="1" key="1">
    <citation type="submission" date="2021-06" db="EMBL/GenBank/DDBJ databases">
        <authorList>
            <person name="Kallberg Y."/>
            <person name="Tangrot J."/>
            <person name="Rosling A."/>
        </authorList>
    </citation>
    <scope>NUCLEOTIDE SEQUENCE</scope>
    <source>
        <strain evidence="1">AU212A</strain>
    </source>
</reference>
<evidence type="ECO:0000313" key="1">
    <source>
        <dbReference type="EMBL" id="CAG8438552.1"/>
    </source>
</evidence>
<accession>A0ACA9JVL4</accession>
<sequence>IALVISLDQLVLITTMVSLGTVNQTGDTIWKNYNENRSTLEPDFKKEWVYAGANDEEQIKLQAAQIGETHVANSFLDSYIVDADEDPDEEARTYVESNWELFEQAFKKICSEKADNNWRHVSAMMKWSRLVEMKKDIQSAER</sequence>
<comment type="caution">
    <text evidence="1">The sequence shown here is derived from an EMBL/GenBank/DDBJ whole genome shotgun (WGS) entry which is preliminary data.</text>
</comment>
<feature type="non-terminal residue" evidence="1">
    <location>
        <position position="1"/>
    </location>
</feature>
<dbReference type="EMBL" id="CAJVPM010000215">
    <property type="protein sequence ID" value="CAG8438552.1"/>
    <property type="molecule type" value="Genomic_DNA"/>
</dbReference>
<gene>
    <name evidence="1" type="ORF">SCALOS_LOCUS452</name>
</gene>
<organism evidence="1 2">
    <name type="scientific">Scutellospora calospora</name>
    <dbReference type="NCBI Taxonomy" id="85575"/>
    <lineage>
        <taxon>Eukaryota</taxon>
        <taxon>Fungi</taxon>
        <taxon>Fungi incertae sedis</taxon>
        <taxon>Mucoromycota</taxon>
        <taxon>Glomeromycotina</taxon>
        <taxon>Glomeromycetes</taxon>
        <taxon>Diversisporales</taxon>
        <taxon>Gigasporaceae</taxon>
        <taxon>Scutellospora</taxon>
    </lineage>
</organism>
<proteinExistence type="predicted"/>
<name>A0ACA9JVL4_9GLOM</name>
<evidence type="ECO:0000313" key="2">
    <source>
        <dbReference type="Proteomes" id="UP000789860"/>
    </source>
</evidence>